<proteinExistence type="predicted"/>
<gene>
    <name evidence="1" type="ORF">F5148DRAFT_980177</name>
</gene>
<evidence type="ECO:0000313" key="2">
    <source>
        <dbReference type="Proteomes" id="UP001207468"/>
    </source>
</evidence>
<dbReference type="Proteomes" id="UP001207468">
    <property type="component" value="Unassembled WGS sequence"/>
</dbReference>
<dbReference type="EMBL" id="JAGFNK010000099">
    <property type="protein sequence ID" value="KAI9508169.1"/>
    <property type="molecule type" value="Genomic_DNA"/>
</dbReference>
<comment type="caution">
    <text evidence="1">The sequence shown here is derived from an EMBL/GenBank/DDBJ whole genome shotgun (WGS) entry which is preliminary data.</text>
</comment>
<reference evidence="1" key="1">
    <citation type="submission" date="2021-03" db="EMBL/GenBank/DDBJ databases">
        <title>Evolutionary priming and transition to the ectomycorrhizal habit in an iconic lineage of mushroom-forming fungi: is preadaptation a requirement?</title>
        <authorList>
            <consortium name="DOE Joint Genome Institute"/>
            <person name="Looney B.P."/>
            <person name="Miyauchi S."/>
            <person name="Morin E."/>
            <person name="Drula E."/>
            <person name="Courty P.E."/>
            <person name="Chicoki N."/>
            <person name="Fauchery L."/>
            <person name="Kohler A."/>
            <person name="Kuo A."/>
            <person name="LaButti K."/>
            <person name="Pangilinan J."/>
            <person name="Lipzen A."/>
            <person name="Riley R."/>
            <person name="Andreopoulos W."/>
            <person name="He G."/>
            <person name="Johnson J."/>
            <person name="Barry K.W."/>
            <person name="Grigoriev I.V."/>
            <person name="Nagy L."/>
            <person name="Hibbett D."/>
            <person name="Henrissat B."/>
            <person name="Matheny P.B."/>
            <person name="Labbe J."/>
            <person name="Martin A.F."/>
        </authorList>
    </citation>
    <scope>NUCLEOTIDE SEQUENCE</scope>
    <source>
        <strain evidence="1">BPL698</strain>
    </source>
</reference>
<sequence length="516" mass="56364">MFSTDKAVSQDHSDSHNDASEPDSPSTVTQPHLLRPNGTRNDHVLAIDWDGPHDPENPRNWNFRKKWGAIAIVSAFTFISPVSSSMIAPASEQLAMRFDIHNTVLLVMTTSVFILGYAFGPLFFGPLSELYGRSRVLQIANLFYLVWNTACGFAKSKSELIVFRFLAGIGGSAPLAIGGGVIGDLFDAEHRGQAISIYSLAPLLGPALGPVAGAWIAEKSTWRWVFYSTSIADAAIQALGVLFLKETYAPVLLERKAAAMHKSLDEEKASTVIPTSVGTTDRRWKVIFRKGLIRPLELFVYEPIVQLLGLYMAFIYGLIYIFITTIPSTFRDVYNHQVGIAGLHYLALGVGLTCGSQINARLMDRIYLSLKSRNGGVGRPEFRLFNIVPGTILLPIGMLIAGWTSRKSVFWLVPDVGIALVGAGSIVAFQGIQAYVIDSFTLYAASALAAATFLRSLAGFGFPLFAPTMYNKLGYGKGDTILAAVAIVIGCPAPWLFWVYGERIRNASRFSRKGNH</sequence>
<organism evidence="1 2">
    <name type="scientific">Russula earlei</name>
    <dbReference type="NCBI Taxonomy" id="71964"/>
    <lineage>
        <taxon>Eukaryota</taxon>
        <taxon>Fungi</taxon>
        <taxon>Dikarya</taxon>
        <taxon>Basidiomycota</taxon>
        <taxon>Agaricomycotina</taxon>
        <taxon>Agaricomycetes</taxon>
        <taxon>Russulales</taxon>
        <taxon>Russulaceae</taxon>
        <taxon>Russula</taxon>
    </lineage>
</organism>
<accession>A0ACC0UAQ7</accession>
<protein>
    <submittedName>
        <fullName evidence="1">MFS polyamine transporter</fullName>
    </submittedName>
</protein>
<evidence type="ECO:0000313" key="1">
    <source>
        <dbReference type="EMBL" id="KAI9508169.1"/>
    </source>
</evidence>
<keyword evidence="2" id="KW-1185">Reference proteome</keyword>
<name>A0ACC0UAQ7_9AGAM</name>